<dbReference type="KEGG" id="nri:NRI_0771"/>
<reference evidence="1 2" key="1">
    <citation type="journal article" date="2009" name="Nucleic Acids Res.">
        <title>Analysis of complete genome sequence of Neorickettsia risticii: causative agent of Potomac horse fever.</title>
        <authorList>
            <person name="Lin M."/>
            <person name="Zhang C."/>
            <person name="Gibson K."/>
            <person name="Rikihisa Y."/>
        </authorList>
    </citation>
    <scope>NUCLEOTIDE SEQUENCE [LARGE SCALE GENOMIC DNA]</scope>
    <source>
        <strain evidence="1 2">Illinois</strain>
    </source>
</reference>
<proteinExistence type="predicted"/>
<dbReference type="Proteomes" id="UP000001627">
    <property type="component" value="Chromosome"/>
</dbReference>
<organism evidence="1 2">
    <name type="scientific">Neorickettsia risticii (strain Illinois)</name>
    <dbReference type="NCBI Taxonomy" id="434131"/>
    <lineage>
        <taxon>Bacteria</taxon>
        <taxon>Pseudomonadati</taxon>
        <taxon>Pseudomonadota</taxon>
        <taxon>Alphaproteobacteria</taxon>
        <taxon>Rickettsiales</taxon>
        <taxon>Anaplasmataceae</taxon>
        <taxon>Neorickettsia</taxon>
    </lineage>
</organism>
<accession>C6V5S6</accession>
<dbReference type="HOGENOM" id="CLU_3330629_0_0_5"/>
<gene>
    <name evidence="1" type="ordered locus">NRI_0771</name>
</gene>
<dbReference type="AlphaFoldDB" id="C6V5S6"/>
<sequence length="38" mass="4351">MHILSSEFAYSNFTPSRGITRANLNLQLPDRTTLKNEN</sequence>
<dbReference type="EMBL" id="CP001431">
    <property type="protein sequence ID" value="ACT69740.1"/>
    <property type="molecule type" value="Genomic_DNA"/>
</dbReference>
<evidence type="ECO:0000313" key="1">
    <source>
        <dbReference type="EMBL" id="ACT69740.1"/>
    </source>
</evidence>
<name>C6V5S6_NEORI</name>
<dbReference type="STRING" id="434131.NRI_0771"/>
<keyword evidence="2" id="KW-1185">Reference proteome</keyword>
<evidence type="ECO:0000313" key="2">
    <source>
        <dbReference type="Proteomes" id="UP000001627"/>
    </source>
</evidence>
<protein>
    <submittedName>
        <fullName evidence="1">Uncharacterized protein</fullName>
    </submittedName>
</protein>